<dbReference type="PANTHER" id="PTHR43507:SF1">
    <property type="entry name" value="NADH-UBIQUINONE OXIDOREDUCTASE CHAIN 4"/>
    <property type="match status" value="1"/>
</dbReference>
<dbReference type="PRINTS" id="PR01437">
    <property type="entry name" value="NUOXDRDTASE4"/>
</dbReference>
<keyword evidence="7" id="KW-0679">Respiratory chain</keyword>
<feature type="transmembrane region" description="Helical" evidence="7">
    <location>
        <begin position="452"/>
        <end position="473"/>
    </location>
</feature>
<dbReference type="InterPro" id="IPR003918">
    <property type="entry name" value="NADH_UbQ_OxRdtase"/>
</dbReference>
<keyword evidence="7" id="KW-0830">Ubiquinone</keyword>
<dbReference type="Pfam" id="PF00361">
    <property type="entry name" value="Proton_antipo_M"/>
    <property type="match status" value="1"/>
</dbReference>
<evidence type="ECO:0000256" key="3">
    <source>
        <dbReference type="ARBA" id="ARBA00009025"/>
    </source>
</evidence>
<reference evidence="9" key="1">
    <citation type="journal article" date="2020" name="BMC Evol. Biol.">
        <title>Potential causes and consequences of rapid mitochondrial genome evolution in thermoacidophilic Galdieria (Rhodophyta).</title>
        <authorList>
            <person name="Cho C.H."/>
            <person name="Park S.I."/>
            <person name="Ciniglia C."/>
            <person name="Yang E.C."/>
            <person name="Graf L."/>
            <person name="Bhattacharya D."/>
            <person name="Yoon H.S."/>
        </authorList>
    </citation>
    <scope>NUCLEOTIDE SEQUENCE</scope>
    <source>
        <strain evidence="9">ACUF 019</strain>
    </source>
</reference>
<feature type="transmembrane region" description="Helical" evidence="7">
    <location>
        <begin position="303"/>
        <end position="323"/>
    </location>
</feature>
<dbReference type="GeneID" id="63062154"/>
<dbReference type="GO" id="GO:0048039">
    <property type="term" value="F:ubiquinone binding"/>
    <property type="evidence" value="ECO:0007669"/>
    <property type="project" value="TreeGrafter"/>
</dbReference>
<keyword evidence="7" id="KW-0813">Transport</keyword>
<dbReference type="AlphaFoldDB" id="A0A7H0WBA3"/>
<feature type="transmembrane region" description="Helical" evidence="7">
    <location>
        <begin position="36"/>
        <end position="54"/>
    </location>
</feature>
<feature type="transmembrane region" description="Helical" evidence="7">
    <location>
        <begin position="114"/>
        <end position="132"/>
    </location>
</feature>
<dbReference type="InterPro" id="IPR010227">
    <property type="entry name" value="NADH_Q_OxRdtase_chainM/4"/>
</dbReference>
<feature type="transmembrane region" description="Helical" evidence="7">
    <location>
        <begin position="138"/>
        <end position="156"/>
    </location>
</feature>
<feature type="transmembrane region" description="Helical" evidence="7">
    <location>
        <begin position="84"/>
        <end position="102"/>
    </location>
</feature>
<dbReference type="GO" id="GO:0003954">
    <property type="term" value="F:NADH dehydrogenase activity"/>
    <property type="evidence" value="ECO:0007669"/>
    <property type="project" value="TreeGrafter"/>
</dbReference>
<feature type="transmembrane region" description="Helical" evidence="7">
    <location>
        <begin position="209"/>
        <end position="232"/>
    </location>
</feature>
<evidence type="ECO:0000256" key="1">
    <source>
        <dbReference type="ARBA" id="ARBA00003257"/>
    </source>
</evidence>
<dbReference type="GO" id="GO:0031966">
    <property type="term" value="C:mitochondrial membrane"/>
    <property type="evidence" value="ECO:0007669"/>
    <property type="project" value="UniProtKB-SubCell"/>
</dbReference>
<keyword evidence="4 7" id="KW-0812">Transmembrane</keyword>
<evidence type="ECO:0000256" key="2">
    <source>
        <dbReference type="ARBA" id="ARBA00004141"/>
    </source>
</evidence>
<keyword evidence="7" id="KW-0249">Electron transport</keyword>
<comment type="catalytic activity">
    <reaction evidence="7">
        <text>a ubiquinone + NADH + 5 H(+)(in) = a ubiquinol + NAD(+) + 4 H(+)(out)</text>
        <dbReference type="Rhea" id="RHEA:29091"/>
        <dbReference type="Rhea" id="RHEA-COMP:9565"/>
        <dbReference type="Rhea" id="RHEA-COMP:9566"/>
        <dbReference type="ChEBI" id="CHEBI:15378"/>
        <dbReference type="ChEBI" id="CHEBI:16389"/>
        <dbReference type="ChEBI" id="CHEBI:17976"/>
        <dbReference type="ChEBI" id="CHEBI:57540"/>
        <dbReference type="ChEBI" id="CHEBI:57945"/>
        <dbReference type="EC" id="7.1.1.2"/>
    </reaction>
</comment>
<feature type="domain" description="NADH:quinone oxidoreductase/Mrp antiporter transmembrane" evidence="8">
    <location>
        <begin position="133"/>
        <end position="419"/>
    </location>
</feature>
<feature type="transmembrane region" description="Helical" evidence="7">
    <location>
        <begin position="6"/>
        <end position="24"/>
    </location>
</feature>
<geneLocation type="mitochondrion" evidence="9"/>
<keyword evidence="5 7" id="KW-1133">Transmembrane helix</keyword>
<sequence length="490" mass="55804">MIDYNILFYILISPLAGCVILFFIPSNKHDLLKKVALSTSFFSFIFSLLLWILFDENCISFQFICNINSLSLENIKYSVGVDGISLFFIILTTFLIPLCILISWDSINTYVKEYLVLFLLIETVLLNVFSVLDLLLFYIFFESVLIPIFIIIGVWGSYERKIKASYYFFFYTLISSFLILLAIVLTYFQVGTTDIQILYNTQFSVKKQILLWIAFFIIFAVKIPIIPFHIWLPEAHAEAPTAGSVVLAGILLKMGGYGFLRFSIPLLPDASIYFSPIVFVLSIIAIVYASLSTLRQIDLKKIIAYSSIAHIGYVTLGIFSFNVQGIEGSILLILGHGLISSALFLCVGILYEKYKTRVLKYYSGLIQIIPLFVTFFLFFLLANIGFPGTSNFIGEFLVLIGISQINYFVTIFAVLGIVFSAAYSLWLFNHVSGGLIKLHYLQNYYDISKREFFILLFLFFSSLWIGILPNSFLKPLHNSTFNLMSHIIFS</sequence>
<dbReference type="InterPro" id="IPR001750">
    <property type="entry name" value="ND/Mrp_TM"/>
</dbReference>
<dbReference type="GO" id="GO:0015990">
    <property type="term" value="P:electron transport coupled proton transport"/>
    <property type="evidence" value="ECO:0007669"/>
    <property type="project" value="TreeGrafter"/>
</dbReference>
<proteinExistence type="inferred from homology"/>
<comment type="similarity">
    <text evidence="3 7">Belongs to the complex I subunit 4 family.</text>
</comment>
<dbReference type="EMBL" id="MT270118">
    <property type="protein sequence ID" value="QNR39832.1"/>
    <property type="molecule type" value="Genomic_DNA"/>
</dbReference>
<name>A0A7H0WBA3_CYACA</name>
<evidence type="ECO:0000256" key="6">
    <source>
        <dbReference type="ARBA" id="ARBA00023136"/>
    </source>
</evidence>
<comment type="function">
    <text evidence="7">Core subunit of the mitochondrial membrane respiratory chain NADH dehydrogenase (Complex I) which catalyzes electron transfer from NADH through the respiratory chain, using ubiquinone as an electron acceptor. Essential for the catalytic activity and assembly of complex I.</text>
</comment>
<comment type="subcellular location">
    <subcellularLocation>
        <location evidence="2">Membrane</location>
        <topology evidence="2">Multi-pass membrane protein</topology>
    </subcellularLocation>
    <subcellularLocation>
        <location evidence="7">Mitochondrion membrane</location>
        <topology evidence="7">Multi-pass membrane protein</topology>
    </subcellularLocation>
</comment>
<evidence type="ECO:0000313" key="9">
    <source>
        <dbReference type="EMBL" id="QNR39832.1"/>
    </source>
</evidence>
<dbReference type="PANTHER" id="PTHR43507">
    <property type="entry name" value="NADH-UBIQUINONE OXIDOREDUCTASE CHAIN 4"/>
    <property type="match status" value="1"/>
</dbReference>
<feature type="transmembrane region" description="Helical" evidence="7">
    <location>
        <begin position="363"/>
        <end position="385"/>
    </location>
</feature>
<keyword evidence="6 7" id="KW-0472">Membrane</keyword>
<organism evidence="9">
    <name type="scientific">Cyanidium caldarium</name>
    <name type="common">Red alga</name>
    <dbReference type="NCBI Taxonomy" id="2771"/>
    <lineage>
        <taxon>Eukaryota</taxon>
        <taxon>Rhodophyta</taxon>
        <taxon>Bangiophyceae</taxon>
        <taxon>Cyanidiales</taxon>
        <taxon>Cyanidiaceae</taxon>
        <taxon>Cyanidium</taxon>
    </lineage>
</organism>
<evidence type="ECO:0000256" key="5">
    <source>
        <dbReference type="ARBA" id="ARBA00022989"/>
    </source>
</evidence>
<feature type="transmembrane region" description="Helical" evidence="7">
    <location>
        <begin position="168"/>
        <end position="189"/>
    </location>
</feature>
<dbReference type="NCBIfam" id="TIGR01972">
    <property type="entry name" value="NDH_I_M"/>
    <property type="match status" value="1"/>
</dbReference>
<gene>
    <name evidence="9" type="primary">nad4</name>
    <name evidence="9" type="ORF">CDCA_ACUF019_011</name>
</gene>
<keyword evidence="7 9" id="KW-0496">Mitochondrion</keyword>
<evidence type="ECO:0000256" key="7">
    <source>
        <dbReference type="RuleBase" id="RU003297"/>
    </source>
</evidence>
<dbReference type="GO" id="GO:0008137">
    <property type="term" value="F:NADH dehydrogenase (ubiquinone) activity"/>
    <property type="evidence" value="ECO:0007669"/>
    <property type="project" value="UniProtKB-UniRule"/>
</dbReference>
<accession>A0A7H0WBA3</accession>
<feature type="transmembrane region" description="Helical" evidence="7">
    <location>
        <begin position="270"/>
        <end position="291"/>
    </location>
</feature>
<feature type="transmembrane region" description="Helical" evidence="7">
    <location>
        <begin position="329"/>
        <end position="351"/>
    </location>
</feature>
<keyword evidence="7" id="KW-0520">NAD</keyword>
<dbReference type="GO" id="GO:0042773">
    <property type="term" value="P:ATP synthesis coupled electron transport"/>
    <property type="evidence" value="ECO:0007669"/>
    <property type="project" value="InterPro"/>
</dbReference>
<protein>
    <recommendedName>
        <fullName evidence="7">NADH-ubiquinone oxidoreductase chain 4</fullName>
        <ecNumber evidence="7">7.1.1.2</ecNumber>
    </recommendedName>
</protein>
<feature type="transmembrane region" description="Helical" evidence="7">
    <location>
        <begin position="405"/>
        <end position="431"/>
    </location>
</feature>
<evidence type="ECO:0000259" key="8">
    <source>
        <dbReference type="Pfam" id="PF00361"/>
    </source>
</evidence>
<comment type="function">
    <text evidence="1">Core subunit of the mitochondrial membrane respiratory chain NADH dehydrogenase (Complex I) that is believed to belong to the minimal assembly required for catalysis. Complex I functions in the transfer of electrons from NADH to the respiratory chain. The immediate electron acceptor for the enzyme is believed to be ubiquinone.</text>
</comment>
<dbReference type="RefSeq" id="YP_010007658.1">
    <property type="nucleotide sequence ID" value="NC_053320.1"/>
</dbReference>
<dbReference type="EC" id="7.1.1.2" evidence="7"/>
<evidence type="ECO:0000256" key="4">
    <source>
        <dbReference type="ARBA" id="ARBA00022692"/>
    </source>
</evidence>